<dbReference type="InterPro" id="IPR017871">
    <property type="entry name" value="ABC_transporter-like_CS"/>
</dbReference>
<feature type="domain" description="ABC transporter" evidence="3">
    <location>
        <begin position="25"/>
        <end position="246"/>
    </location>
</feature>
<dbReference type="GO" id="GO:0005886">
    <property type="term" value="C:plasma membrane"/>
    <property type="evidence" value="ECO:0007669"/>
    <property type="project" value="TreeGrafter"/>
</dbReference>
<evidence type="ECO:0000313" key="4">
    <source>
        <dbReference type="EMBL" id="AZI58798.1"/>
    </source>
</evidence>
<dbReference type="RefSeq" id="WP_124799702.1">
    <property type="nucleotide sequence ID" value="NZ_CP034170.1"/>
</dbReference>
<keyword evidence="1" id="KW-0547">Nucleotide-binding</keyword>
<dbReference type="PANTHER" id="PTHR24220">
    <property type="entry name" value="IMPORT ATP-BINDING PROTEIN"/>
    <property type="match status" value="1"/>
</dbReference>
<sequence length="246" mass="25361">MNAALPSTEPEASPQNEPDVLVCCSKVAHTYGTGVTAVEAVTDISCLVTTSTRVAITGPSGSGKSTLLHLMAGLEIATAGVMEWPGLGGRPLARPGRIGIVFQGPSLLPALDAMENVAFPLLLAGTSDLDARELALAALQRLRIADLAAKLPQELSGGQSQRVAVARVIAANPSLILADEPTGQLDHHAASLVMDLLLQAADELGAGLVVSTHDPVVAARLPEIWRMRDGRMLAPATTIPTPGGLL</sequence>
<reference evidence="4 5" key="2">
    <citation type="submission" date="2018-12" db="EMBL/GenBank/DDBJ databases">
        <title>Nakamurella antarcticus sp. nov., isolated from Antarctica South Shetland Islands soil.</title>
        <authorList>
            <person name="Peng F."/>
        </authorList>
    </citation>
    <scope>NUCLEOTIDE SEQUENCE [LARGE SCALE GENOMIC DNA]</scope>
    <source>
        <strain evidence="4 5">S14-144</strain>
    </source>
</reference>
<dbReference type="Gene3D" id="3.40.50.300">
    <property type="entry name" value="P-loop containing nucleotide triphosphate hydrolases"/>
    <property type="match status" value="1"/>
</dbReference>
<dbReference type="InterPro" id="IPR003593">
    <property type="entry name" value="AAA+_ATPase"/>
</dbReference>
<reference evidence="4 5" key="1">
    <citation type="submission" date="2018-11" db="EMBL/GenBank/DDBJ databases">
        <authorList>
            <person name="Da X."/>
        </authorList>
    </citation>
    <scope>NUCLEOTIDE SEQUENCE [LARGE SCALE GENOMIC DNA]</scope>
    <source>
        <strain evidence="4 5">S14-144</strain>
    </source>
</reference>
<dbReference type="InterPro" id="IPR015854">
    <property type="entry name" value="ABC_transpr_LolD-like"/>
</dbReference>
<gene>
    <name evidence="4" type="ORF">EH165_12290</name>
</gene>
<dbReference type="InterPro" id="IPR003439">
    <property type="entry name" value="ABC_transporter-like_ATP-bd"/>
</dbReference>
<evidence type="ECO:0000256" key="1">
    <source>
        <dbReference type="ARBA" id="ARBA00022741"/>
    </source>
</evidence>
<organism evidence="4 5">
    <name type="scientific">Nakamurella antarctica</name>
    <dbReference type="NCBI Taxonomy" id="1902245"/>
    <lineage>
        <taxon>Bacteria</taxon>
        <taxon>Bacillati</taxon>
        <taxon>Actinomycetota</taxon>
        <taxon>Actinomycetes</taxon>
        <taxon>Nakamurellales</taxon>
        <taxon>Nakamurellaceae</taxon>
        <taxon>Nakamurella</taxon>
    </lineage>
</organism>
<dbReference type="PANTHER" id="PTHR24220:SF685">
    <property type="entry name" value="ABC TRANSPORTER RELATED"/>
    <property type="match status" value="1"/>
</dbReference>
<dbReference type="Proteomes" id="UP000268084">
    <property type="component" value="Chromosome"/>
</dbReference>
<keyword evidence="2 4" id="KW-0067">ATP-binding</keyword>
<evidence type="ECO:0000256" key="2">
    <source>
        <dbReference type="ARBA" id="ARBA00022840"/>
    </source>
</evidence>
<dbReference type="GO" id="GO:0016887">
    <property type="term" value="F:ATP hydrolysis activity"/>
    <property type="evidence" value="ECO:0007669"/>
    <property type="project" value="InterPro"/>
</dbReference>
<dbReference type="PROSITE" id="PS50893">
    <property type="entry name" value="ABC_TRANSPORTER_2"/>
    <property type="match status" value="1"/>
</dbReference>
<dbReference type="PROSITE" id="PS00211">
    <property type="entry name" value="ABC_TRANSPORTER_1"/>
    <property type="match status" value="1"/>
</dbReference>
<evidence type="ECO:0000313" key="5">
    <source>
        <dbReference type="Proteomes" id="UP000268084"/>
    </source>
</evidence>
<accession>A0A3G8ZNT3</accession>
<evidence type="ECO:0000259" key="3">
    <source>
        <dbReference type="PROSITE" id="PS50893"/>
    </source>
</evidence>
<dbReference type="SUPFAM" id="SSF52540">
    <property type="entry name" value="P-loop containing nucleoside triphosphate hydrolases"/>
    <property type="match status" value="1"/>
</dbReference>
<dbReference type="KEGG" id="nak:EH165_12290"/>
<proteinExistence type="predicted"/>
<dbReference type="EMBL" id="CP034170">
    <property type="protein sequence ID" value="AZI58798.1"/>
    <property type="molecule type" value="Genomic_DNA"/>
</dbReference>
<dbReference type="AlphaFoldDB" id="A0A3G8ZNT3"/>
<dbReference type="OrthoDB" id="9802264at2"/>
<name>A0A3G8ZNT3_9ACTN</name>
<dbReference type="GO" id="GO:0005524">
    <property type="term" value="F:ATP binding"/>
    <property type="evidence" value="ECO:0007669"/>
    <property type="project" value="UniProtKB-KW"/>
</dbReference>
<dbReference type="GO" id="GO:0022857">
    <property type="term" value="F:transmembrane transporter activity"/>
    <property type="evidence" value="ECO:0007669"/>
    <property type="project" value="TreeGrafter"/>
</dbReference>
<dbReference type="SMART" id="SM00382">
    <property type="entry name" value="AAA"/>
    <property type="match status" value="1"/>
</dbReference>
<keyword evidence="5" id="KW-1185">Reference proteome</keyword>
<dbReference type="InterPro" id="IPR027417">
    <property type="entry name" value="P-loop_NTPase"/>
</dbReference>
<dbReference type="Pfam" id="PF00005">
    <property type="entry name" value="ABC_tran"/>
    <property type="match status" value="1"/>
</dbReference>
<protein>
    <submittedName>
        <fullName evidence="4">ATP-binding cassette domain-containing protein</fullName>
    </submittedName>
</protein>